<name>A0A940WFQ1_9ACTN</name>
<dbReference type="RefSeq" id="WP_210154517.1">
    <property type="nucleotide sequence ID" value="NZ_JAFCNB010000002.1"/>
</dbReference>
<dbReference type="PANTHER" id="PTHR11236:SF9">
    <property type="entry name" value="ANTHRANILATE SYNTHASE COMPONENT 1"/>
    <property type="match status" value="1"/>
</dbReference>
<dbReference type="Pfam" id="PF04715">
    <property type="entry name" value="Anth_synt_I_N"/>
    <property type="match status" value="1"/>
</dbReference>
<dbReference type="InterPro" id="IPR006805">
    <property type="entry name" value="Anth_synth_I_N"/>
</dbReference>
<evidence type="ECO:0000313" key="4">
    <source>
        <dbReference type="EMBL" id="MBP2703232.1"/>
    </source>
</evidence>
<evidence type="ECO:0000259" key="2">
    <source>
        <dbReference type="Pfam" id="PF00425"/>
    </source>
</evidence>
<dbReference type="Pfam" id="PF00425">
    <property type="entry name" value="Chorismate_bind"/>
    <property type="match status" value="1"/>
</dbReference>
<keyword evidence="5" id="KW-1185">Reference proteome</keyword>
<evidence type="ECO:0000256" key="1">
    <source>
        <dbReference type="SAM" id="MobiDB-lite"/>
    </source>
</evidence>
<dbReference type="InterPro" id="IPR005801">
    <property type="entry name" value="ADC_synthase"/>
</dbReference>
<evidence type="ECO:0000313" key="5">
    <source>
        <dbReference type="Proteomes" id="UP000674234"/>
    </source>
</evidence>
<feature type="region of interest" description="Disordered" evidence="1">
    <location>
        <begin position="201"/>
        <end position="221"/>
    </location>
</feature>
<comment type="caution">
    <text evidence="4">The sequence shown here is derived from an EMBL/GenBank/DDBJ whole genome shotgun (WGS) entry which is preliminary data.</text>
</comment>
<dbReference type="AlphaFoldDB" id="A0A940WFQ1"/>
<protein>
    <submittedName>
        <fullName evidence="4">Anthranilate synthase component I family protein</fullName>
    </submittedName>
</protein>
<evidence type="ECO:0000259" key="3">
    <source>
        <dbReference type="Pfam" id="PF04715"/>
    </source>
</evidence>
<dbReference type="PANTHER" id="PTHR11236">
    <property type="entry name" value="AMINOBENZOATE/ANTHRANILATE SYNTHASE"/>
    <property type="match status" value="1"/>
</dbReference>
<reference evidence="4" key="1">
    <citation type="submission" date="2021-02" db="EMBL/GenBank/DDBJ databases">
        <title>Draft genome sequence of Microbispora sp. RL4-1S isolated from rice leaves in Thailand.</title>
        <authorList>
            <person name="Muangham S."/>
            <person name="Duangmal K."/>
        </authorList>
    </citation>
    <scope>NUCLEOTIDE SEQUENCE</scope>
    <source>
        <strain evidence="4">RL4-1S</strain>
    </source>
</reference>
<dbReference type="InterPro" id="IPR019999">
    <property type="entry name" value="Anth_synth_I-like"/>
</dbReference>
<accession>A0A940WFQ1</accession>
<dbReference type="EMBL" id="JAFCNB010000002">
    <property type="protein sequence ID" value="MBP2703232.1"/>
    <property type="molecule type" value="Genomic_DNA"/>
</dbReference>
<organism evidence="4 5">
    <name type="scientific">Microbispora oryzae</name>
    <dbReference type="NCBI Taxonomy" id="2806554"/>
    <lineage>
        <taxon>Bacteria</taxon>
        <taxon>Bacillati</taxon>
        <taxon>Actinomycetota</taxon>
        <taxon>Actinomycetes</taxon>
        <taxon>Streptosporangiales</taxon>
        <taxon>Streptosporangiaceae</taxon>
        <taxon>Microbispora</taxon>
    </lineage>
</organism>
<feature type="domain" description="Chorismate-utilising enzyme C-terminal" evidence="2">
    <location>
        <begin position="225"/>
        <end position="476"/>
    </location>
</feature>
<feature type="domain" description="Anthranilate synthase component I N-terminal" evidence="3">
    <location>
        <begin position="23"/>
        <end position="166"/>
    </location>
</feature>
<sequence length="491" mass="52783">MTHTAVRTSLRVRTRTWPAGPADPLTIYTALADRFGPSDVYLLESVTGPEVDTRESYVGFRELLSVSVTRGVVRVTGLPALVSEVRRRTDGLLDGTGGELTLPDPRGLWDVLRAVHACFDAPGSRSTFRFGFLAFFGYDTARYIEDLPFLIEQEADLPDVALVLHQGHVRIGAGGDAELVLHECDAWPALDAADLLPLPAPAPAPGEQVPASRATDVSDSTTPDLYHDSVGRCLEHIAAGDIYQVQIGHEFAMRSAAGPVDVYRRLRARNPSPYMYLAPLAGHTVVGASPELFARVEDGLVTMRPIAGTLPCGPGDEPDPAAVRRLRQDPKEIAEHVMLVDLCRNDIGRICAPGTLDVPHMLVVERYARLLHLVSTVTGRLDAGLDGYDVVAALFPSGTMTGAPKVRAMEIIESVESSRRGIYAGALGLVDVGGFVNLALCIRTLVHGDGVYRARASAGVVADSTPQREWNETIAKLGAAHWAVTGEEPRA</sequence>
<proteinExistence type="predicted"/>
<gene>
    <name evidence="4" type="ORF">JOL79_05385</name>
</gene>
<dbReference type="PRINTS" id="PR00095">
    <property type="entry name" value="ANTSNTHASEI"/>
</dbReference>
<dbReference type="InterPro" id="IPR015890">
    <property type="entry name" value="Chorismate_C"/>
</dbReference>
<dbReference type="GO" id="GO:0000162">
    <property type="term" value="P:L-tryptophan biosynthetic process"/>
    <property type="evidence" value="ECO:0007669"/>
    <property type="project" value="TreeGrafter"/>
</dbReference>
<dbReference type="SUPFAM" id="SSF56322">
    <property type="entry name" value="ADC synthase"/>
    <property type="match status" value="1"/>
</dbReference>
<dbReference type="Gene3D" id="3.60.120.10">
    <property type="entry name" value="Anthranilate synthase"/>
    <property type="match status" value="1"/>
</dbReference>
<dbReference type="Proteomes" id="UP000674234">
    <property type="component" value="Unassembled WGS sequence"/>
</dbReference>